<comment type="caution">
    <text evidence="14">The sequence shown here is derived from an EMBL/GenBank/DDBJ whole genome shotgun (WGS) entry which is preliminary data.</text>
</comment>
<evidence type="ECO:0000256" key="3">
    <source>
        <dbReference type="ARBA" id="ARBA00008725"/>
    </source>
</evidence>
<evidence type="ECO:0000256" key="11">
    <source>
        <dbReference type="ARBA" id="ARBA00023288"/>
    </source>
</evidence>
<dbReference type="InterPro" id="IPR050811">
    <property type="entry name" value="Phosphate_ABC_transporter"/>
</dbReference>
<sequence length="290" mass="30996">MKRNWLISAAIVVVAGCLLTFGYATRQKNSGVNITAVGSTALQPLVEAAGEDFAGKNLGVYINVQGGGTGTGLAQIQSGAVDLGNSDMFAGEKEGINPKNLVDHKVSVVGISPMINKKAQVDHLTKKQLIAIFTKKVTNWRQVGGADLPIILINRVTGSGTRATFEKWGLDGAKSADSQEQDSSGTVQSMVSSTPGAISYVSFGYLNKSVISPKIDGVAATNENVISGKWPIWSYEHIYTKGQPTGEVKKFLAYIDSEHIQKTLVPKLGYISIHDMKVSRDENGKLNKVD</sequence>
<dbReference type="GO" id="GO:0005886">
    <property type="term" value="C:plasma membrane"/>
    <property type="evidence" value="ECO:0007669"/>
    <property type="project" value="UniProtKB-SubCell"/>
</dbReference>
<dbReference type="CDD" id="cd13653">
    <property type="entry name" value="PBP2_phosphate_like_1"/>
    <property type="match status" value="1"/>
</dbReference>
<proteinExistence type="inferred from homology"/>
<dbReference type="PROSITE" id="PS51257">
    <property type="entry name" value="PROKAR_LIPOPROTEIN"/>
    <property type="match status" value="1"/>
</dbReference>
<dbReference type="InterPro" id="IPR011862">
    <property type="entry name" value="Phos-bd"/>
</dbReference>
<keyword evidence="11 12" id="KW-0449">Lipoprotein</keyword>
<evidence type="ECO:0000256" key="9">
    <source>
        <dbReference type="ARBA" id="ARBA00023136"/>
    </source>
</evidence>
<keyword evidence="6 12" id="KW-1003">Cell membrane</keyword>
<evidence type="ECO:0000313" key="14">
    <source>
        <dbReference type="EMBL" id="MDF8370663.1"/>
    </source>
</evidence>
<dbReference type="GO" id="GO:0042301">
    <property type="term" value="F:phosphate ion binding"/>
    <property type="evidence" value="ECO:0007669"/>
    <property type="project" value="UniProtKB-UniRule"/>
</dbReference>
<evidence type="ECO:0000256" key="2">
    <source>
        <dbReference type="ARBA" id="ARBA00004193"/>
    </source>
</evidence>
<comment type="subcellular location">
    <subcellularLocation>
        <location evidence="2 12">Cell membrane</location>
        <topology evidence="2 12">Lipid-anchor</topology>
    </subcellularLocation>
</comment>
<reference evidence="14 15" key="1">
    <citation type="submission" date="2020-03" db="EMBL/GenBank/DDBJ databases">
        <title>Comparative genomics of Weissella paramesenteroides.</title>
        <authorList>
            <person name="Kant R."/>
            <person name="Takala T."/>
            <person name="Saris P."/>
        </authorList>
    </citation>
    <scope>NUCLEOTIDE SEQUENCE [LARGE SCALE GENOMIC DNA]</scope>
    <source>
        <strain evidence="14 15">SJ27-4</strain>
    </source>
</reference>
<evidence type="ECO:0000256" key="10">
    <source>
        <dbReference type="ARBA" id="ARBA00023139"/>
    </source>
</evidence>
<dbReference type="Proteomes" id="UP001215461">
    <property type="component" value="Unassembled WGS sequence"/>
</dbReference>
<keyword evidence="7 12" id="KW-0592">Phosphate transport</keyword>
<keyword evidence="8" id="KW-0732">Signal</keyword>
<evidence type="ECO:0000256" key="6">
    <source>
        <dbReference type="ARBA" id="ARBA00022475"/>
    </source>
</evidence>
<accession>A0ABD4XH90</accession>
<name>A0ABD4XH90_WEIPA</name>
<comment type="function">
    <text evidence="12">Involved in the system for phosphate transport across the cytoplasmic membrane.</text>
</comment>
<evidence type="ECO:0000256" key="12">
    <source>
        <dbReference type="RuleBase" id="RU367119"/>
    </source>
</evidence>
<gene>
    <name evidence="14" type="primary">pstS</name>
    <name evidence="14" type="ORF">G9403_03165</name>
</gene>
<dbReference type="AlphaFoldDB" id="A0ABD4XH90"/>
<dbReference type="Gene3D" id="3.40.190.10">
    <property type="entry name" value="Periplasmic binding protein-like II"/>
    <property type="match status" value="2"/>
</dbReference>
<evidence type="ECO:0000256" key="5">
    <source>
        <dbReference type="ARBA" id="ARBA00022448"/>
    </source>
</evidence>
<keyword evidence="9" id="KW-0472">Membrane</keyword>
<keyword evidence="10 12" id="KW-0564">Palmitate</keyword>
<comment type="similarity">
    <text evidence="3 12">Belongs to the PstS family.</text>
</comment>
<evidence type="ECO:0000256" key="4">
    <source>
        <dbReference type="ARBA" id="ARBA00011529"/>
    </source>
</evidence>
<organism evidence="14 15">
    <name type="scientific">Weissella paramesenteroides</name>
    <name type="common">Leuconostoc paramesenteroides</name>
    <dbReference type="NCBI Taxonomy" id="1249"/>
    <lineage>
        <taxon>Bacteria</taxon>
        <taxon>Bacillati</taxon>
        <taxon>Bacillota</taxon>
        <taxon>Bacilli</taxon>
        <taxon>Lactobacillales</taxon>
        <taxon>Lactobacillaceae</taxon>
        <taxon>Weissella</taxon>
    </lineage>
</organism>
<evidence type="ECO:0000256" key="7">
    <source>
        <dbReference type="ARBA" id="ARBA00022592"/>
    </source>
</evidence>
<comment type="function">
    <text evidence="1">Part of the ABC transporter complex PstSACB involved in phosphate import.</text>
</comment>
<dbReference type="PANTHER" id="PTHR30570:SF4">
    <property type="entry name" value="PHOSPHATE-BINDING PROTEIN PSTS 1"/>
    <property type="match status" value="1"/>
</dbReference>
<dbReference type="EMBL" id="JAANXN010000003">
    <property type="protein sequence ID" value="MDF8370663.1"/>
    <property type="molecule type" value="Genomic_DNA"/>
</dbReference>
<dbReference type="GO" id="GO:0006817">
    <property type="term" value="P:phosphate ion transport"/>
    <property type="evidence" value="ECO:0007669"/>
    <property type="project" value="UniProtKB-UniRule"/>
</dbReference>
<keyword evidence="5 12" id="KW-0813">Transport</keyword>
<dbReference type="InterPro" id="IPR024370">
    <property type="entry name" value="PBP_domain"/>
</dbReference>
<dbReference type="PANTHER" id="PTHR30570">
    <property type="entry name" value="PERIPLASMIC PHOSPHATE BINDING COMPONENT OF PHOSPHATE ABC TRANSPORTER"/>
    <property type="match status" value="1"/>
</dbReference>
<evidence type="ECO:0000259" key="13">
    <source>
        <dbReference type="Pfam" id="PF12849"/>
    </source>
</evidence>
<dbReference type="Pfam" id="PF12849">
    <property type="entry name" value="PBP_like_2"/>
    <property type="match status" value="1"/>
</dbReference>
<dbReference type="RefSeq" id="WP_277362049.1">
    <property type="nucleotide sequence ID" value="NZ_CAXLJE010000011.1"/>
</dbReference>
<dbReference type="SUPFAM" id="SSF53850">
    <property type="entry name" value="Periplasmic binding protein-like II"/>
    <property type="match status" value="1"/>
</dbReference>
<protein>
    <recommendedName>
        <fullName evidence="12">Phosphate-binding protein</fullName>
    </recommendedName>
</protein>
<evidence type="ECO:0000313" key="15">
    <source>
        <dbReference type="Proteomes" id="UP001215461"/>
    </source>
</evidence>
<comment type="subunit">
    <text evidence="4 12">The complex is composed of two ATP-binding proteins (PstB), two transmembrane proteins (PstC and PstA) and a solute-binding protein (PstS).</text>
</comment>
<feature type="domain" description="PBP" evidence="13">
    <location>
        <begin position="27"/>
        <end position="257"/>
    </location>
</feature>
<evidence type="ECO:0000256" key="1">
    <source>
        <dbReference type="ARBA" id="ARBA00002841"/>
    </source>
</evidence>
<evidence type="ECO:0000256" key="8">
    <source>
        <dbReference type="ARBA" id="ARBA00022729"/>
    </source>
</evidence>
<dbReference type="NCBIfam" id="TIGR02136">
    <property type="entry name" value="ptsS_2"/>
    <property type="match status" value="1"/>
</dbReference>